<dbReference type="KEGG" id="lamb:KBB96_15565"/>
<dbReference type="AlphaFoldDB" id="A0A975IZU8"/>
<dbReference type="InterPro" id="IPR010869">
    <property type="entry name" value="DUF1501"/>
</dbReference>
<proteinExistence type="predicted"/>
<dbReference type="RefSeq" id="WP_211630419.1">
    <property type="nucleotide sequence ID" value="NZ_CP073100.1"/>
</dbReference>
<gene>
    <name evidence="1" type="ORF">KBB96_15565</name>
</gene>
<keyword evidence="2" id="KW-1185">Reference proteome</keyword>
<dbReference type="PANTHER" id="PTHR43737">
    <property type="entry name" value="BLL7424 PROTEIN"/>
    <property type="match status" value="1"/>
</dbReference>
<dbReference type="Pfam" id="PF07394">
    <property type="entry name" value="DUF1501"/>
    <property type="match status" value="1"/>
</dbReference>
<dbReference type="Proteomes" id="UP000676169">
    <property type="component" value="Chromosome"/>
</dbReference>
<evidence type="ECO:0000313" key="2">
    <source>
        <dbReference type="Proteomes" id="UP000676169"/>
    </source>
</evidence>
<evidence type="ECO:0000313" key="1">
    <source>
        <dbReference type="EMBL" id="QUE50280.1"/>
    </source>
</evidence>
<reference evidence="1" key="1">
    <citation type="submission" date="2021-04" db="EMBL/GenBank/DDBJ databases">
        <title>Luteolibacter sp. 32A isolated from the skin of an Anderson's salamander (Ambystoma andersonii).</title>
        <authorList>
            <person name="Spergser J."/>
            <person name="Busse H.-J."/>
        </authorList>
    </citation>
    <scope>NUCLEOTIDE SEQUENCE</scope>
    <source>
        <strain evidence="1">32A</strain>
    </source>
</reference>
<accession>A0A975IZU8</accession>
<organism evidence="1 2">
    <name type="scientific">Luteolibacter ambystomatis</name>
    <dbReference type="NCBI Taxonomy" id="2824561"/>
    <lineage>
        <taxon>Bacteria</taxon>
        <taxon>Pseudomonadati</taxon>
        <taxon>Verrucomicrobiota</taxon>
        <taxon>Verrucomicrobiia</taxon>
        <taxon>Verrucomicrobiales</taxon>
        <taxon>Verrucomicrobiaceae</taxon>
        <taxon>Luteolibacter</taxon>
    </lineage>
</organism>
<name>A0A975IZU8_9BACT</name>
<protein>
    <submittedName>
        <fullName evidence="1">DUF1501 domain-containing protein</fullName>
    </submittedName>
</protein>
<sequence length="523" mass="55274">MKQYKKEELRTRRDFIRQSACASLGVTGLVNALAQMRLMTAAMAQGGGGTGYRALVCLFLNGGHDSNNLLVPRGDPASDAARKDYETGRGVLALDRTLLQPLTVPATTKAFTKYYGGNVAPMGLHPNMADVANLFNSGELAVLCNVGTLAFPVADRAAYSGGQVPLPTQLFSHSDQQTQWQSSVSDKPFTSGWGGRAADLLNASYNASNSKVSMSVSLAGINSFQVGTSGQVTQYVVQSTGTVPLSGFSSVSDATDNDPYDGAINAGGYRLDRDQGRRLKAFEDIMRLTHANLHEEEYNRVVARARATEGTIGAALTAAAASGVDFDAKFVNATTSLGQQMKMIAKLIAGRTALGNNRQIFFCQVGGYDTHQTLLTSHGNLMTELNNSLKAFYDTLVALGVWDNVVTFTASDFNRTLTSNNVDATKAGSDHAWGGHALVMGGAVQGGDLYGQFPSLKTGSVAGSIDAGTTNRGRWIPGTSVDQYSSVLASWMGAGSSELAAIFPNLGRFDSPFSVSSANLAFL</sequence>
<dbReference type="EMBL" id="CP073100">
    <property type="protein sequence ID" value="QUE50280.1"/>
    <property type="molecule type" value="Genomic_DNA"/>
</dbReference>
<dbReference type="PANTHER" id="PTHR43737:SF1">
    <property type="entry name" value="DUF1501 DOMAIN-CONTAINING PROTEIN"/>
    <property type="match status" value="1"/>
</dbReference>